<feature type="compositionally biased region" description="Low complexity" evidence="6">
    <location>
        <begin position="8"/>
        <end position="32"/>
    </location>
</feature>
<dbReference type="GO" id="GO:0008311">
    <property type="term" value="F:double-stranded DNA 3'-5' DNA exonuclease activity"/>
    <property type="evidence" value="ECO:0007669"/>
    <property type="project" value="TreeGrafter"/>
</dbReference>
<dbReference type="Pfam" id="PF03372">
    <property type="entry name" value="Exo_endo_phos"/>
    <property type="match status" value="1"/>
</dbReference>
<dbReference type="InterPro" id="IPR005135">
    <property type="entry name" value="Endo/exonuclease/phosphatase"/>
</dbReference>
<dbReference type="Gene3D" id="3.60.10.10">
    <property type="entry name" value="Endonuclease/exonuclease/phosphatase"/>
    <property type="match status" value="1"/>
</dbReference>
<feature type="region of interest" description="Disordered" evidence="6">
    <location>
        <begin position="1045"/>
        <end position="1082"/>
    </location>
</feature>
<dbReference type="SUPFAM" id="SSF56219">
    <property type="entry name" value="DNase I-like"/>
    <property type="match status" value="1"/>
</dbReference>
<dbReference type="GO" id="GO:0005634">
    <property type="term" value="C:nucleus"/>
    <property type="evidence" value="ECO:0007669"/>
    <property type="project" value="TreeGrafter"/>
</dbReference>
<reference evidence="9" key="1">
    <citation type="submission" date="2014-04" db="EMBL/GenBank/DDBJ databases">
        <title>Evolutionary Origins and Diversification of the Mycorrhizal Mutualists.</title>
        <authorList>
            <consortium name="DOE Joint Genome Institute"/>
            <consortium name="Mycorrhizal Genomics Consortium"/>
            <person name="Kohler A."/>
            <person name="Kuo A."/>
            <person name="Nagy L.G."/>
            <person name="Floudas D."/>
            <person name="Copeland A."/>
            <person name="Barry K.W."/>
            <person name="Cichocki N."/>
            <person name="Veneault-Fourrey C."/>
            <person name="LaButti K."/>
            <person name="Lindquist E.A."/>
            <person name="Lipzen A."/>
            <person name="Lundell T."/>
            <person name="Morin E."/>
            <person name="Murat C."/>
            <person name="Riley R."/>
            <person name="Ohm R."/>
            <person name="Sun H."/>
            <person name="Tunlid A."/>
            <person name="Henrissat B."/>
            <person name="Grigoriev I.V."/>
            <person name="Hibbett D.S."/>
            <person name="Martin F."/>
        </authorList>
    </citation>
    <scope>NUCLEOTIDE SEQUENCE [LARGE SCALE GENOMIC DNA]</scope>
    <source>
        <strain evidence="9">FD-334 SS-4</strain>
    </source>
</reference>
<dbReference type="OrthoDB" id="416119at2759"/>
<evidence type="ECO:0000256" key="6">
    <source>
        <dbReference type="SAM" id="MobiDB-lite"/>
    </source>
</evidence>
<comment type="cofactor">
    <cofactor evidence="1">
        <name>Mg(2+)</name>
        <dbReference type="ChEBI" id="CHEBI:18420"/>
    </cofactor>
</comment>
<gene>
    <name evidence="8" type="ORF">HYPSUDRAFT_59266</name>
</gene>
<feature type="region of interest" description="Disordered" evidence="6">
    <location>
        <begin position="371"/>
        <end position="395"/>
    </location>
</feature>
<dbReference type="STRING" id="945553.A0A0D2KJ12"/>
<feature type="compositionally biased region" description="Polar residues" evidence="6">
    <location>
        <begin position="1072"/>
        <end position="1082"/>
    </location>
</feature>
<sequence>MSALPTSTAAAQPQGQAALATQTAQATTPLAGSKRHRESVAHTEPRTAPHNPANPDEDMYGPDDDDVAPAGTPTTVPTGPARVAPGNAAPHAPPADVPAGAPIGDQRAPPDGPDAPPPPRFFRTPRGDPDYAIKGATRADILAIASSTTEHLWGLVPGPKFFAYLANDRFCADPTWATNLIQAFFSHILNDDTIVRVSAAAPVDPTRTAHHKYIPYLVHGITQRQYDDIIIVDSPLICCPGIGAIITRPYNMTPDDLAMLLGRTTIPTTPEGCEMVRDVIKEKIPSKGRISNKLDERYDNIPPAFHSLPSTRRSYIAGTVRVDGYTLTERDGANGHINRSRFNVYITPPSLVPQKHREWISLLNRAARRHNPEEAAPPRVPAPHTLQTTTEATETAVAEDETQWASEADTVTALARAPDPAGVTGAAVVEDVAALPNTTYEDAEGTRLTSTRSAGLRGPLAGTATGSMTAPASHAFGPQGVDGGQPVQGPGVPPTAPDVRQGVHIIANYGVTHRATGGPRSQECDAPTTPTTRGPAQSRGTNSQRIECNNESLNNVPRNRRQYKSTKTIRGTMNVATLNMKGASGRNTERKWRDLNHRMKVDSIAVIALQETHLLSAEKLETLNDKLGYRMAISHSGDPTAPNAVGVAFALNKNLTRYSEAIIKDIEPGRAILLTLPWQDNAKLNILNVYAPNNKVENKAFWTNLNKKWMDENLPMPDIMLGDFNLVEEAIDRVPTKPSDPNALQALNNFKATIQVADTWRLDHQNEEIFTWERTPDRQRKSRLDRIYMNTHLSEHCCDWQAIWSEVPTDHKLVSVKIFNPGAPYIGKGRWTIPLHLLQDKEVKTLINEMGNTLVNELDKYQQIENKVPQHTQTLYREWKGTLTQKIREIAKWKIPYVDKHLSEIQKLLHTTQHNPALTDEEKVEQTAALEDETVALTQKRYQKICDHMDTNGWINRETIQKPWIMENKEKKPRDVLTMLKIPNITPPKYEKRTEKMLEIARKHHNSLQDDNLPESVQIHQHDMHPVITEPETTLTNEQQLHMEQEISEEEIHTAIKSLPNGKAPGLDGKSKSSQSQWAAEC</sequence>
<evidence type="ECO:0000256" key="5">
    <source>
        <dbReference type="ARBA" id="ARBA00022842"/>
    </source>
</evidence>
<dbReference type="PANTHER" id="PTHR22748">
    <property type="entry name" value="AP ENDONUCLEASE"/>
    <property type="match status" value="1"/>
</dbReference>
<dbReference type="PANTHER" id="PTHR22748:SF4">
    <property type="entry name" value="DNA-(APURINIC OR APYRIMIDINIC SITE) ENDONUCLEASE 2"/>
    <property type="match status" value="1"/>
</dbReference>
<dbReference type="GO" id="GO:0003906">
    <property type="term" value="F:DNA-(apurinic or apyrimidinic site) endonuclease activity"/>
    <property type="evidence" value="ECO:0007669"/>
    <property type="project" value="TreeGrafter"/>
</dbReference>
<evidence type="ECO:0000313" key="8">
    <source>
        <dbReference type="EMBL" id="KJA14632.1"/>
    </source>
</evidence>
<organism evidence="8 9">
    <name type="scientific">Hypholoma sublateritium (strain FD-334 SS-4)</name>
    <dbReference type="NCBI Taxonomy" id="945553"/>
    <lineage>
        <taxon>Eukaryota</taxon>
        <taxon>Fungi</taxon>
        <taxon>Dikarya</taxon>
        <taxon>Basidiomycota</taxon>
        <taxon>Agaricomycotina</taxon>
        <taxon>Agaricomycetes</taxon>
        <taxon>Agaricomycetidae</taxon>
        <taxon>Agaricales</taxon>
        <taxon>Agaricineae</taxon>
        <taxon>Strophariaceae</taxon>
        <taxon>Hypholoma</taxon>
    </lineage>
</organism>
<feature type="compositionally biased region" description="Low complexity" evidence="6">
    <location>
        <begin position="382"/>
        <end position="395"/>
    </location>
</feature>
<feature type="region of interest" description="Disordered" evidence="6">
    <location>
        <begin position="1"/>
        <end position="129"/>
    </location>
</feature>
<dbReference type="EMBL" id="KN817671">
    <property type="protein sequence ID" value="KJA14632.1"/>
    <property type="molecule type" value="Genomic_DNA"/>
</dbReference>
<feature type="region of interest" description="Disordered" evidence="6">
    <location>
        <begin position="444"/>
        <end position="498"/>
    </location>
</feature>
<keyword evidence="4" id="KW-0378">Hydrolase</keyword>
<feature type="compositionally biased region" description="Acidic residues" evidence="6">
    <location>
        <begin position="55"/>
        <end position="67"/>
    </location>
</feature>
<accession>A0A0D2KJ12</accession>
<dbReference type="Proteomes" id="UP000054270">
    <property type="component" value="Unassembled WGS sequence"/>
</dbReference>
<dbReference type="InterPro" id="IPR004808">
    <property type="entry name" value="AP_endonuc_1"/>
</dbReference>
<dbReference type="AlphaFoldDB" id="A0A0D2KJ12"/>
<keyword evidence="3" id="KW-0479">Metal-binding</keyword>
<feature type="compositionally biased region" description="Pro residues" evidence="6">
    <location>
        <begin position="110"/>
        <end position="120"/>
    </location>
</feature>
<dbReference type="InterPro" id="IPR036691">
    <property type="entry name" value="Endo/exonu/phosph_ase_sf"/>
</dbReference>
<feature type="domain" description="Endonuclease/exonuclease/phosphatase" evidence="7">
    <location>
        <begin position="577"/>
        <end position="800"/>
    </location>
</feature>
<evidence type="ECO:0000256" key="3">
    <source>
        <dbReference type="ARBA" id="ARBA00022723"/>
    </source>
</evidence>
<evidence type="ECO:0000256" key="4">
    <source>
        <dbReference type="ARBA" id="ARBA00022801"/>
    </source>
</evidence>
<feature type="compositionally biased region" description="Basic and acidic residues" evidence="6">
    <location>
        <begin position="38"/>
        <end position="47"/>
    </location>
</feature>
<keyword evidence="9" id="KW-1185">Reference proteome</keyword>
<feature type="region of interest" description="Disordered" evidence="6">
    <location>
        <begin position="512"/>
        <end position="564"/>
    </location>
</feature>
<feature type="compositionally biased region" description="Low complexity" evidence="6">
    <location>
        <begin position="68"/>
        <end position="90"/>
    </location>
</feature>
<name>A0A0D2KJ12_HYPSF</name>
<protein>
    <recommendedName>
        <fullName evidence="7">Endonuclease/exonuclease/phosphatase domain-containing protein</fullName>
    </recommendedName>
</protein>
<keyword evidence="5" id="KW-0460">Magnesium</keyword>
<feature type="compositionally biased region" description="Polar residues" evidence="6">
    <location>
        <begin position="528"/>
        <end position="557"/>
    </location>
</feature>
<evidence type="ECO:0000256" key="1">
    <source>
        <dbReference type="ARBA" id="ARBA00001946"/>
    </source>
</evidence>
<proteinExistence type="inferred from homology"/>
<evidence type="ECO:0000259" key="7">
    <source>
        <dbReference type="Pfam" id="PF03372"/>
    </source>
</evidence>
<feature type="compositionally biased region" description="Basic and acidic residues" evidence="6">
    <location>
        <begin position="1045"/>
        <end position="1054"/>
    </location>
</feature>
<evidence type="ECO:0000313" key="9">
    <source>
        <dbReference type="Proteomes" id="UP000054270"/>
    </source>
</evidence>
<dbReference type="GO" id="GO:0006284">
    <property type="term" value="P:base-excision repair"/>
    <property type="evidence" value="ECO:0007669"/>
    <property type="project" value="TreeGrafter"/>
</dbReference>
<dbReference type="GO" id="GO:0046872">
    <property type="term" value="F:metal ion binding"/>
    <property type="evidence" value="ECO:0007669"/>
    <property type="project" value="UniProtKB-KW"/>
</dbReference>
<dbReference type="GO" id="GO:0008081">
    <property type="term" value="F:phosphoric diester hydrolase activity"/>
    <property type="evidence" value="ECO:0007669"/>
    <property type="project" value="TreeGrafter"/>
</dbReference>
<evidence type="ECO:0000256" key="2">
    <source>
        <dbReference type="ARBA" id="ARBA00007092"/>
    </source>
</evidence>
<comment type="similarity">
    <text evidence="2">Belongs to the DNA repair enzymes AP/ExoA family.</text>
</comment>